<dbReference type="InParanoid" id="A0A7M7MFV8"/>
<evidence type="ECO:0000256" key="1">
    <source>
        <dbReference type="SAM" id="SignalP"/>
    </source>
</evidence>
<dbReference type="RefSeq" id="XP_022658773.1">
    <property type="nucleotide sequence ID" value="XM_022803038.1"/>
</dbReference>
<sequence length="203" mass="22451">MFPSFTLPSSLRIVVVAVLGFVEAHQSVHSQNTIQAFEGPKAIWSGGSAYFRWVPHHIALPKPIFSVRRVPLPFPYPVFRYHQVPMYAAKDLPPNLPGQATIQVPVEVPKYVPVSVHKVIEVPQYIEVPVEVPVYQEVVVRKPIEVPIPVYITRKAIATTQSGPLVAGDIRAFDAVDTGLTPAKVMQIPTFSESASVPISKIW</sequence>
<proteinExistence type="predicted"/>
<evidence type="ECO:0000313" key="3">
    <source>
        <dbReference type="Proteomes" id="UP000594260"/>
    </source>
</evidence>
<organism evidence="2 3">
    <name type="scientific">Varroa destructor</name>
    <name type="common">Honeybee mite</name>
    <dbReference type="NCBI Taxonomy" id="109461"/>
    <lineage>
        <taxon>Eukaryota</taxon>
        <taxon>Metazoa</taxon>
        <taxon>Ecdysozoa</taxon>
        <taxon>Arthropoda</taxon>
        <taxon>Chelicerata</taxon>
        <taxon>Arachnida</taxon>
        <taxon>Acari</taxon>
        <taxon>Parasitiformes</taxon>
        <taxon>Mesostigmata</taxon>
        <taxon>Gamasina</taxon>
        <taxon>Dermanyssoidea</taxon>
        <taxon>Varroidae</taxon>
        <taxon>Varroa</taxon>
    </lineage>
</organism>
<dbReference type="OrthoDB" id="10522975at2759"/>
<protein>
    <submittedName>
        <fullName evidence="2">Uncharacterized protein</fullName>
    </submittedName>
</protein>
<dbReference type="EnsemblMetazoa" id="XM_022803038">
    <property type="protein sequence ID" value="XP_022658773"/>
    <property type="gene ID" value="LOC111249321"/>
</dbReference>
<dbReference type="Proteomes" id="UP000594260">
    <property type="component" value="Unplaced"/>
</dbReference>
<dbReference type="KEGG" id="vde:111249321"/>
<reference evidence="2" key="1">
    <citation type="submission" date="2021-01" db="UniProtKB">
        <authorList>
            <consortium name="EnsemblMetazoa"/>
        </authorList>
    </citation>
    <scope>IDENTIFICATION</scope>
</reference>
<name>A0A7M7MFV8_VARDE</name>
<dbReference type="GeneID" id="111249321"/>
<feature type="signal peptide" evidence="1">
    <location>
        <begin position="1"/>
        <end position="24"/>
    </location>
</feature>
<accession>A0A7M7MFV8</accession>
<dbReference type="AlphaFoldDB" id="A0A7M7MFV8"/>
<keyword evidence="1" id="KW-0732">Signal</keyword>
<keyword evidence="3" id="KW-1185">Reference proteome</keyword>
<feature type="chain" id="PRO_5029833416" evidence="1">
    <location>
        <begin position="25"/>
        <end position="203"/>
    </location>
</feature>
<evidence type="ECO:0000313" key="2">
    <source>
        <dbReference type="EnsemblMetazoa" id="XP_022658773"/>
    </source>
</evidence>